<dbReference type="AlphaFoldDB" id="A0A4Y9AF60"/>
<dbReference type="EMBL" id="SRHY01000001">
    <property type="protein sequence ID" value="TFJ94456.1"/>
    <property type="molecule type" value="Genomic_DNA"/>
</dbReference>
<dbReference type="Proteomes" id="UP000298484">
    <property type="component" value="Unassembled WGS sequence"/>
</dbReference>
<evidence type="ECO:0000256" key="1">
    <source>
        <dbReference type="SAM" id="Phobius"/>
    </source>
</evidence>
<keyword evidence="1" id="KW-1133">Transmembrane helix</keyword>
<comment type="caution">
    <text evidence="2">The sequence shown here is derived from an EMBL/GenBank/DDBJ whole genome shotgun (WGS) entry which is preliminary data.</text>
</comment>
<gene>
    <name evidence="2" type="ORF">E4U82_00630</name>
</gene>
<feature type="transmembrane region" description="Helical" evidence="1">
    <location>
        <begin position="31"/>
        <end position="55"/>
    </location>
</feature>
<sequence length="109" mass="11965">MTRPLLITLVLIAYMIYVAFKHKETWKKLTILQMAGVFVTFVGIISVAAVILYYGSRYITSIISGDIFAFIVQFPAIIIIIAAAGIGFAVVASKITNGVIPIQRKNSKK</sequence>
<dbReference type="RefSeq" id="WP_135108101.1">
    <property type="nucleotide sequence ID" value="NZ_SRHY01000001.1"/>
</dbReference>
<keyword evidence="3" id="KW-1185">Reference proteome</keyword>
<keyword evidence="1" id="KW-0472">Membrane</keyword>
<name>A0A4Y9AF60_9BACI</name>
<evidence type="ECO:0000313" key="3">
    <source>
        <dbReference type="Proteomes" id="UP000298484"/>
    </source>
</evidence>
<protein>
    <submittedName>
        <fullName evidence="2">Uncharacterized protein</fullName>
    </submittedName>
</protein>
<accession>A0A4Y9AF60</accession>
<reference evidence="2 3" key="1">
    <citation type="submission" date="2019-03" db="EMBL/GenBank/DDBJ databases">
        <title>Genome sequence of Lentibacillus salicampi ATCC BAA-719.</title>
        <authorList>
            <person name="Maclea K.S."/>
            <person name="Simoes Junior M."/>
        </authorList>
    </citation>
    <scope>NUCLEOTIDE SEQUENCE [LARGE SCALE GENOMIC DNA]</scope>
    <source>
        <strain evidence="2 3">ATCC BAA-719</strain>
    </source>
</reference>
<keyword evidence="1" id="KW-0812">Transmembrane</keyword>
<proteinExistence type="predicted"/>
<evidence type="ECO:0000313" key="2">
    <source>
        <dbReference type="EMBL" id="TFJ94456.1"/>
    </source>
</evidence>
<dbReference type="OrthoDB" id="2974111at2"/>
<feature type="transmembrane region" description="Helical" evidence="1">
    <location>
        <begin position="67"/>
        <end position="91"/>
    </location>
</feature>
<organism evidence="2 3">
    <name type="scientific">Lentibacillus salicampi</name>
    <dbReference type="NCBI Taxonomy" id="175306"/>
    <lineage>
        <taxon>Bacteria</taxon>
        <taxon>Bacillati</taxon>
        <taxon>Bacillota</taxon>
        <taxon>Bacilli</taxon>
        <taxon>Bacillales</taxon>
        <taxon>Bacillaceae</taxon>
        <taxon>Lentibacillus</taxon>
    </lineage>
</organism>